<dbReference type="InterPro" id="IPR036249">
    <property type="entry name" value="Thioredoxin-like_sf"/>
</dbReference>
<dbReference type="PROSITE" id="PS51352">
    <property type="entry name" value="THIOREDOXIN_2"/>
    <property type="match status" value="6"/>
</dbReference>
<comment type="similarity">
    <text evidence="1">Belongs to the protein disulfide isomerase family.</text>
</comment>
<feature type="domain" description="Thioredoxin" evidence="4">
    <location>
        <begin position="639"/>
        <end position="765"/>
    </location>
</feature>
<dbReference type="CDD" id="cd02997">
    <property type="entry name" value="PDI_a_PDIR"/>
    <property type="match status" value="3"/>
</dbReference>
<feature type="domain" description="Thioredoxin" evidence="4">
    <location>
        <begin position="134"/>
        <end position="254"/>
    </location>
</feature>
<evidence type="ECO:0000256" key="3">
    <source>
        <dbReference type="SAM" id="SignalP"/>
    </source>
</evidence>
<dbReference type="PANTHER" id="PTHR45672:SF2">
    <property type="entry name" value="PROTEIN DISULFIDE-ISOMERASE A5"/>
    <property type="match status" value="1"/>
</dbReference>
<protein>
    <recommendedName>
        <fullName evidence="4">Thioredoxin domain-containing protein</fullName>
    </recommendedName>
</protein>
<dbReference type="GeneID" id="110254704"/>
<feature type="chain" id="PRO_5037311103" description="Thioredoxin domain-containing protein" evidence="3">
    <location>
        <begin position="19"/>
        <end position="860"/>
    </location>
</feature>
<dbReference type="OMA" id="YHAPPTY"/>
<feature type="region of interest" description="Disordered" evidence="2">
    <location>
        <begin position="500"/>
        <end position="520"/>
    </location>
</feature>
<dbReference type="GO" id="GO:0003756">
    <property type="term" value="F:protein disulfide isomerase activity"/>
    <property type="evidence" value="ECO:0007669"/>
    <property type="project" value="InterPro"/>
</dbReference>
<feature type="signal peptide" evidence="3">
    <location>
        <begin position="1"/>
        <end position="18"/>
    </location>
</feature>
<dbReference type="InterPro" id="IPR017937">
    <property type="entry name" value="Thioredoxin_CS"/>
</dbReference>
<dbReference type="EnsemblMetazoa" id="XM_021061732.2">
    <property type="protein sequence ID" value="XP_020917391.1"/>
    <property type="gene ID" value="LOC110254704"/>
</dbReference>
<feature type="domain" description="Thioredoxin" evidence="4">
    <location>
        <begin position="383"/>
        <end position="500"/>
    </location>
</feature>
<evidence type="ECO:0000256" key="2">
    <source>
        <dbReference type="SAM" id="MobiDB-lite"/>
    </source>
</evidence>
<dbReference type="AlphaFoldDB" id="A0A913YAP3"/>
<dbReference type="InterPro" id="IPR013766">
    <property type="entry name" value="Thioredoxin_domain"/>
</dbReference>
<proteinExistence type="inferred from homology"/>
<dbReference type="PANTHER" id="PTHR45672">
    <property type="entry name" value="PROTEIN DISULFIDE-ISOMERASE C17H9.14C-RELATED"/>
    <property type="match status" value="1"/>
</dbReference>
<dbReference type="InterPro" id="IPR051063">
    <property type="entry name" value="PDI"/>
</dbReference>
<dbReference type="Pfam" id="PF00085">
    <property type="entry name" value="Thioredoxin"/>
    <property type="match status" value="6"/>
</dbReference>
<dbReference type="GO" id="GO:0005783">
    <property type="term" value="C:endoplasmic reticulum"/>
    <property type="evidence" value="ECO:0007669"/>
    <property type="project" value="TreeGrafter"/>
</dbReference>
<dbReference type="RefSeq" id="XP_020917391.1">
    <property type="nucleotide sequence ID" value="XM_021061732.2"/>
</dbReference>
<dbReference type="Proteomes" id="UP000887567">
    <property type="component" value="Unplaced"/>
</dbReference>
<dbReference type="PRINTS" id="PR00421">
    <property type="entry name" value="THIOREDOXIN"/>
</dbReference>
<accession>A0A913YAP3</accession>
<sequence length="860" mass="97415">MQQLGIQLIRILAIFVMTNVVPFQAKKSNNRRFVLDVNDIKPFKKLQRTHTNLLVLFSKNDKSASSYFELLGNIAKEIKGKGTVAYINCGESKKLCKKLKVTPKPSVIKHFKDGEFNKDYDRKYTFKSMMKFMSDPTGDAPWEEEPGAEDVAHIETAQQLSKLFSNEKKPVLIMFYAPWCGFCKRFKPEYASAATEIKDEVVLAGMDVDTQEGYSIRMKYNITGFPTVIYFVNGEEKYKYSGKYEKDALVEWLKNPSAPPPKEEEEEQWSDVPSEVAHLTDSTFDDFMAKNPSVLVMFYAPWCGHCKQMKPEYTEAAKTLKDQGISGILAAVDATKERNLGKKFKVEGYPTVKYFRDGKVAFDVNERKADAIISFMKDPKEPPPPPPPDPEWSDVAPNVLHLTDETFKTIIKKKKHVLVMFYAPWCGHCKKAKPEIVIAAEHHKSNSKAAFAGVDCTKYPGVCQQYDVHGYPTFRYFNYGKKDFKYTGGRTSKDFIQFMEDPKEGPPTPPPEPEWSDEPSSVYHLTDDDFEDVIKSHESVLVMFYAPWCGHCKAMKPNYAKAADEIGIKKVNGILAAVDCTKHRKTAKKFEVNGYPTLKHFRNGKLGSEYNHGRTTEDLVDFMSRIGEEKAAKAETVKTETKKKEPKEGSWSAENKDVVHLDDTTFDDFIKTQSSALVMFYAPWCPHCQKLKPAFGEVAKEVNTEKKIEGVMAAVDCTESSTVCSSNGVKGYPDLKYFKNGEFQFKYTGARSAKAFRDFMKDPKKPQAPPPPKDWSKDGSKVVFLTDETFNDFLSNHSDVLILFYAPWCGHCNAMKKNYYEAAKVLEEENPSVKLAAVDCTKQRKAASQVTISGYPTGQY</sequence>
<evidence type="ECO:0000313" key="6">
    <source>
        <dbReference type="Proteomes" id="UP000887567"/>
    </source>
</evidence>
<dbReference type="CDD" id="cd02961">
    <property type="entry name" value="PDI_a_family"/>
    <property type="match status" value="1"/>
</dbReference>
<dbReference type="InterPro" id="IPR046374">
    <property type="entry name" value="PDI_a_PDIR"/>
</dbReference>
<organism evidence="5 6">
    <name type="scientific">Exaiptasia diaphana</name>
    <name type="common">Tropical sea anemone</name>
    <name type="synonym">Aiptasia pulchella</name>
    <dbReference type="NCBI Taxonomy" id="2652724"/>
    <lineage>
        <taxon>Eukaryota</taxon>
        <taxon>Metazoa</taxon>
        <taxon>Cnidaria</taxon>
        <taxon>Anthozoa</taxon>
        <taxon>Hexacorallia</taxon>
        <taxon>Actiniaria</taxon>
        <taxon>Aiptasiidae</taxon>
        <taxon>Exaiptasia</taxon>
    </lineage>
</organism>
<evidence type="ECO:0000256" key="1">
    <source>
        <dbReference type="ARBA" id="ARBA00006347"/>
    </source>
</evidence>
<dbReference type="OrthoDB" id="10264505at2759"/>
<feature type="domain" description="Thioredoxin" evidence="4">
    <location>
        <begin position="770"/>
        <end position="860"/>
    </location>
</feature>
<keyword evidence="3" id="KW-0732">Signal</keyword>
<feature type="domain" description="Thioredoxin" evidence="4">
    <location>
        <begin position="502"/>
        <end position="628"/>
    </location>
</feature>
<dbReference type="Gene3D" id="3.40.30.10">
    <property type="entry name" value="Glutaredoxin"/>
    <property type="match status" value="7"/>
</dbReference>
<dbReference type="PROSITE" id="PS00194">
    <property type="entry name" value="THIOREDOXIN_1"/>
    <property type="match status" value="4"/>
</dbReference>
<keyword evidence="6" id="KW-1185">Reference proteome</keyword>
<dbReference type="GO" id="GO:0006457">
    <property type="term" value="P:protein folding"/>
    <property type="evidence" value="ECO:0007669"/>
    <property type="project" value="TreeGrafter"/>
</dbReference>
<dbReference type="KEGG" id="epa:110254704"/>
<evidence type="ECO:0000313" key="5">
    <source>
        <dbReference type="EnsemblMetazoa" id="XP_020917391.1"/>
    </source>
</evidence>
<name>A0A913YAP3_EXADI</name>
<evidence type="ECO:0000259" key="4">
    <source>
        <dbReference type="PROSITE" id="PS51352"/>
    </source>
</evidence>
<dbReference type="SUPFAM" id="SSF52833">
    <property type="entry name" value="Thioredoxin-like"/>
    <property type="match status" value="7"/>
</dbReference>
<dbReference type="FunFam" id="3.40.30.10:FF:000029">
    <property type="entry name" value="protein disulfide-isomerase A5 isoform X2"/>
    <property type="match status" value="1"/>
</dbReference>
<reference evidence="5" key="1">
    <citation type="submission" date="2022-11" db="UniProtKB">
        <authorList>
            <consortium name="EnsemblMetazoa"/>
        </authorList>
    </citation>
    <scope>IDENTIFICATION</scope>
</reference>
<feature type="domain" description="Thioredoxin" evidence="4">
    <location>
        <begin position="256"/>
        <end position="381"/>
    </location>
</feature>